<feature type="compositionally biased region" description="Basic and acidic residues" evidence="19">
    <location>
        <begin position="2462"/>
        <end position="2477"/>
    </location>
</feature>
<keyword evidence="13 20" id="KW-0472">Membrane</keyword>
<evidence type="ECO:0000256" key="16">
    <source>
        <dbReference type="PROSITE-ProRule" id="PRU00042"/>
    </source>
</evidence>
<dbReference type="Pfam" id="PF00001">
    <property type="entry name" value="7tm_1"/>
    <property type="match status" value="1"/>
</dbReference>
<gene>
    <name evidence="23" type="ORF">DPX16_8255</name>
</gene>
<dbReference type="CDD" id="cd15335">
    <property type="entry name" value="7tmA_5-HT1E"/>
    <property type="match status" value="1"/>
</dbReference>
<dbReference type="Gene3D" id="3.30.160.60">
    <property type="entry name" value="Classic Zinc Finger"/>
    <property type="match status" value="4"/>
</dbReference>
<feature type="domain" description="G-protein coupled receptors family 1 profile" evidence="22">
    <location>
        <begin position="53"/>
        <end position="357"/>
    </location>
</feature>
<dbReference type="SMART" id="SM00355">
    <property type="entry name" value="ZnF_C2H2"/>
    <property type="match status" value="16"/>
</dbReference>
<feature type="compositionally biased region" description="Low complexity" evidence="19">
    <location>
        <begin position="2070"/>
        <end position="2083"/>
    </location>
</feature>
<feature type="region of interest" description="Disordered" evidence="19">
    <location>
        <begin position="2519"/>
        <end position="2545"/>
    </location>
</feature>
<feature type="compositionally biased region" description="Basic residues" evidence="19">
    <location>
        <begin position="1796"/>
        <end position="1805"/>
    </location>
</feature>
<feature type="region of interest" description="Disordered" evidence="19">
    <location>
        <begin position="2065"/>
        <end position="2093"/>
    </location>
</feature>
<feature type="compositionally biased region" description="Basic and acidic residues" evidence="19">
    <location>
        <begin position="2817"/>
        <end position="2827"/>
    </location>
</feature>
<evidence type="ECO:0000259" key="22">
    <source>
        <dbReference type="PROSITE" id="PS50262"/>
    </source>
</evidence>
<evidence type="ECO:0000256" key="18">
    <source>
        <dbReference type="SAM" id="Coils"/>
    </source>
</evidence>
<keyword evidence="17" id="KW-0297">G-protein coupled receptor</keyword>
<feature type="transmembrane region" description="Helical" evidence="20">
    <location>
        <begin position="302"/>
        <end position="321"/>
    </location>
</feature>
<evidence type="ECO:0000256" key="20">
    <source>
        <dbReference type="SAM" id="Phobius"/>
    </source>
</evidence>
<evidence type="ECO:0000256" key="10">
    <source>
        <dbReference type="ARBA" id="ARBA00022989"/>
    </source>
</evidence>
<dbReference type="GO" id="GO:0005634">
    <property type="term" value="C:nucleus"/>
    <property type="evidence" value="ECO:0007669"/>
    <property type="project" value="UniProtKB-SubCell"/>
</dbReference>
<keyword evidence="9" id="KW-0862">Zinc</keyword>
<evidence type="ECO:0000256" key="4">
    <source>
        <dbReference type="ARBA" id="ARBA00022553"/>
    </source>
</evidence>
<feature type="compositionally biased region" description="Acidic residues" evidence="19">
    <location>
        <begin position="2526"/>
        <end position="2545"/>
    </location>
</feature>
<keyword evidence="15" id="KW-0539">Nucleus</keyword>
<feature type="domain" description="C2H2-type" evidence="21">
    <location>
        <begin position="958"/>
        <end position="980"/>
    </location>
</feature>
<dbReference type="PROSITE" id="PS00028">
    <property type="entry name" value="ZINC_FINGER_C2H2_1"/>
    <property type="match status" value="12"/>
</dbReference>
<dbReference type="GO" id="GO:0004930">
    <property type="term" value="F:G protein-coupled receptor activity"/>
    <property type="evidence" value="ECO:0007669"/>
    <property type="project" value="UniProtKB-KW"/>
</dbReference>
<dbReference type="GO" id="GO:0008270">
    <property type="term" value="F:zinc ion binding"/>
    <property type="evidence" value="ECO:0007669"/>
    <property type="project" value="UniProtKB-KW"/>
</dbReference>
<feature type="region of interest" description="Disordered" evidence="19">
    <location>
        <begin position="1353"/>
        <end position="1388"/>
    </location>
</feature>
<evidence type="ECO:0000313" key="24">
    <source>
        <dbReference type="Proteomes" id="UP000281406"/>
    </source>
</evidence>
<dbReference type="PROSITE" id="PS50157">
    <property type="entry name" value="ZINC_FINGER_C2H2_2"/>
    <property type="match status" value="8"/>
</dbReference>
<feature type="region of interest" description="Disordered" evidence="19">
    <location>
        <begin position="2814"/>
        <end position="2874"/>
    </location>
</feature>
<evidence type="ECO:0000256" key="1">
    <source>
        <dbReference type="ARBA" id="ARBA00004123"/>
    </source>
</evidence>
<evidence type="ECO:0000256" key="19">
    <source>
        <dbReference type="SAM" id="MobiDB-lite"/>
    </source>
</evidence>
<dbReference type="Pfam" id="PF26218">
    <property type="entry name" value="zf_C2H2_ZNF292"/>
    <property type="match status" value="2"/>
</dbReference>
<evidence type="ECO:0000256" key="7">
    <source>
        <dbReference type="ARBA" id="ARBA00022737"/>
    </source>
</evidence>
<dbReference type="InterPro" id="IPR052251">
    <property type="entry name" value="GH-ZnFinger_Regulators"/>
</dbReference>
<feature type="domain" description="C2H2-type" evidence="21">
    <location>
        <begin position="2487"/>
        <end position="2517"/>
    </location>
</feature>
<keyword evidence="14" id="KW-0804">Transcription</keyword>
<evidence type="ECO:0000256" key="17">
    <source>
        <dbReference type="RuleBase" id="RU000688"/>
    </source>
</evidence>
<evidence type="ECO:0000256" key="12">
    <source>
        <dbReference type="ARBA" id="ARBA00023125"/>
    </source>
</evidence>
<dbReference type="InterPro" id="IPR017452">
    <property type="entry name" value="GPCR_Rhodpsn_7TM"/>
</dbReference>
<keyword evidence="8 16" id="KW-0863">Zinc-finger</keyword>
<feature type="coiled-coil region" evidence="18">
    <location>
        <begin position="388"/>
        <end position="434"/>
    </location>
</feature>
<feature type="region of interest" description="Disordered" evidence="19">
    <location>
        <begin position="2446"/>
        <end position="2477"/>
    </location>
</feature>
<dbReference type="SUPFAM" id="SSF81321">
    <property type="entry name" value="Family A G protein-coupled receptor-like"/>
    <property type="match status" value="1"/>
</dbReference>
<evidence type="ECO:0000256" key="5">
    <source>
        <dbReference type="ARBA" id="ARBA00022692"/>
    </source>
</evidence>
<evidence type="ECO:0000259" key="21">
    <source>
        <dbReference type="PROSITE" id="PS50157"/>
    </source>
</evidence>
<dbReference type="PROSITE" id="PS00237">
    <property type="entry name" value="G_PROTEIN_RECEP_F1_1"/>
    <property type="match status" value="1"/>
</dbReference>
<evidence type="ECO:0000256" key="15">
    <source>
        <dbReference type="ARBA" id="ARBA00023242"/>
    </source>
</evidence>
<keyword evidence="11" id="KW-0805">Transcription regulation</keyword>
<comment type="caution">
    <text evidence="23">The sequence shown here is derived from an EMBL/GenBank/DDBJ whole genome shotgun (WGS) entry which is preliminary data.</text>
</comment>
<dbReference type="GO" id="GO:0016020">
    <property type="term" value="C:membrane"/>
    <property type="evidence" value="ECO:0007669"/>
    <property type="project" value="UniProtKB-SubCell"/>
</dbReference>
<dbReference type="Pfam" id="PF25580">
    <property type="entry name" value="TPR_Rlf"/>
    <property type="match status" value="1"/>
</dbReference>
<feature type="compositionally biased region" description="Polar residues" evidence="19">
    <location>
        <begin position="1362"/>
        <end position="1387"/>
    </location>
</feature>
<keyword evidence="17" id="KW-0675">Receptor</keyword>
<comment type="similarity">
    <text evidence="3">Belongs to the krueppel C2H2-type zinc-finger protein family.</text>
</comment>
<keyword evidence="7" id="KW-0677">Repeat</keyword>
<dbReference type="PANTHER" id="PTHR15507">
    <property type="entry name" value="ZINC FINGER PROTEIN RLF"/>
    <property type="match status" value="1"/>
</dbReference>
<comment type="similarity">
    <text evidence="17">Belongs to the G-protein coupled receptor 1 family.</text>
</comment>
<evidence type="ECO:0000256" key="6">
    <source>
        <dbReference type="ARBA" id="ARBA00022723"/>
    </source>
</evidence>
<feature type="domain" description="C2H2-type" evidence="21">
    <location>
        <begin position="2264"/>
        <end position="2292"/>
    </location>
</feature>
<feature type="region of interest" description="Disordered" evidence="19">
    <location>
        <begin position="1015"/>
        <end position="1041"/>
    </location>
</feature>
<organism evidence="23 24">
    <name type="scientific">Anabarilius grahami</name>
    <name type="common">Kanglang fish</name>
    <name type="synonym">Barilius grahami</name>
    <dbReference type="NCBI Taxonomy" id="495550"/>
    <lineage>
        <taxon>Eukaryota</taxon>
        <taxon>Metazoa</taxon>
        <taxon>Chordata</taxon>
        <taxon>Craniata</taxon>
        <taxon>Vertebrata</taxon>
        <taxon>Euteleostomi</taxon>
        <taxon>Actinopterygii</taxon>
        <taxon>Neopterygii</taxon>
        <taxon>Teleostei</taxon>
        <taxon>Ostariophysi</taxon>
        <taxon>Cypriniformes</taxon>
        <taxon>Xenocyprididae</taxon>
        <taxon>Xenocypridinae</taxon>
        <taxon>Xenocypridinae incertae sedis</taxon>
        <taxon>Anabarilius</taxon>
    </lineage>
</organism>
<dbReference type="PANTHER" id="PTHR15507:SF14">
    <property type="entry name" value="ZINC FINGER PROTEIN 292"/>
    <property type="match status" value="1"/>
</dbReference>
<dbReference type="InterPro" id="IPR058902">
    <property type="entry name" value="zf_C2H2_ZNF292/Rlf"/>
</dbReference>
<evidence type="ECO:0000256" key="13">
    <source>
        <dbReference type="ARBA" id="ARBA00023136"/>
    </source>
</evidence>
<sequence length="3055" mass="340955">MEMERYLGETAGAPANSTNTTDTPRAAFSVEVLSERLAVVALLALLTLLTVVVNGAVIAAICTTKKLHLPANYLICSLAVTDFLVAVLVMPISILYITTETWLLGPFVCEAWLSVDMTCCTCSILHLCVIALDRYWAITKAIEYARKRTARRAAVMVVIVWVISIFISMPPLFWRQRGDGSGPQQCIIEHDHVGYTIYSTFGAFYIPMTLILILYSRIYSAAKTLYQKRGSSRHLSSRSTDSQNSVNHCRVTHAFCVSDVSTSDPTVEFDRNNVAVRVPPFDMDAAEQDERNQICTSRERKAARILGLILGAFILCWLPFFMKELLVGLMLLNPSPHVSDALTWLGYVNSLINPLLYTSFNEDFKQAFKRLIRPRTVIWRHVTRCAYAAELEVKMADEEAEQDRSERSDPSSALNALTTRLEDIAAALKNSQESPDERASQYCYEFCQTLVEYASLWRIEEEPLPVLEVYIKALLSFAQASPYLSAQCEKVPVVLERLSLSCAELLISMPQNIPDALWDRFRSSVQIAHPLLQEKGISHLLILATIAREQGVWTNPTLTGILINDMPPQEKVHEFLTLEGPTLLRIRVKHLIKESCVDQAASLAKACAEFSEFQEKGHFKQMYLVCLCTVAPQELIMEELSKVDCRDALEMICNLEADGDEKAAFTLCSGFLTRQILQEDTYCAWELTLFWGKLLKRLEPSDQGFLDRCRQMSFLSKTVFHLLFFIKVIQSEMDKVGLLTCVEICIRALRLESCEGSTKATVCKTISCLLPSDLEVKRACQLTEFLLEPTVDSYYAVETLYNEPDQKLDEGDLPVPNSLRCELLLVLKTQWPFDPEFWNWKALKRHCLGLMGEEASIVSSIDELNDGDLEGLGEDTSIFSEEFKDVSQRFLDTTNELNEIEDQKQKNREMKKLREKGFVSARFRNWQAYMQYCVLCDKEFLGHRIVRHAQTHFKDGHYSCPICVETFETKETLEPHVASHVKLSCKERLAAMKTSKQLANPKTAAPVIAALKAKSSENQVRKTKTKNNSGGQSNKLSNGAANDSDGLDFKNGCEGNICPVQSCRRGFKYFRNLVAHVKDHGDIEEAKCFLEMQNSKVVCQYCRRQFVSVDHLNDHLQVHCGTKPYICIQLNCKASFDSNAELIVHKKDHPVFKAKCMFPGCGKIFYEAYKLYDHEAQHYKTFTCKAPDCGKVFHSQSELDLHAEVHVAKEEGQGTDSQSIQPGEPHPDHSDQMDQGSAQLGSLSVTHLNDNGTGSQVDHPSGVATIKHSVEKMLNSAFTLSAQECAQSGTSKPEQHPIHQHIPQINDHLGQSAVGTHTPQLIQHRPEESLLEALMSDSDPMPSTSSYQSVLEDFLPVPPTDGQLQTADSGTTPLYNNNNGVFRQYSPNPLAPVQTYQNLCSSNMTSPAQTSHNTTPLVSLGQMLPPVSQTLPLQMTSVPNNGQVLENKSVKPVDMNVKNKERHKCHFETCTRDYSSYRSVTKHMRAVHPEFYTQWKLAKKNNVAIQSTLRSVSVNGTLNSVVNPQDQLGQRVTGPGVQTPNPLSQPPSYPTNCANPNYPSVSSQVTASPRHIRTNEMDNILDPIVLSQLGNGTNQPQMAADHVWGPRNNSVLQQQICNSQSVTQNMNTLPSNHFTRMNAASSEDGQQRGMSYTTLQPQNNTVYPAPAQADSVQKLNGTSDESLHSVGNLNPPQQVMGPNVVVAVNSVVETNLGSAQMSMLPSFTDSLNNSVSKDSTADYTQQTNDKFSAVTNTQCAVKSERDTALGLPLPNNETPPSNSSSPSCQNNNGNVSSDKGKKRVKRSSRTKWPAIVKDGKFICCRCYREFPSPKSLGGHLSKRAHCKPFDEADLTADLPSSFLDLLNSPHPTSSSYFNLPQNKGPLDPKLFPNVTYPQANGTYNSKDTQTGGVFKQSTSNLCMSSGQEQQTVPNPCAPYAQSSRMSETSVIQHTGSVKHQLQAGYSEMSNTLFNDDASDPLLSQLLADDQSTSSLNSGSSDHVNQILQAETLNKIKEIKEKTTDSASDLSNDGLLAAMASLTQNLVSEKSVKERLREQILAGDLYKKSSLPRGSSVDSSYSQMSVASPDIGDSQHTSNLIENAPQSEQQPVGNADKVPVEAISQLSDVRPNDGLMHTISSVSSGSAVNDQSNSMPITEMDEVLEIQKALENLDLDREISEVIKTVACINEVTKTVADPAMSVAQPNKPESNDLPKEIPIYVKPFACETNGCNYSAMTKDALFKHLVKLHNYTDKMLNQMKDQFNVAPFRCQKCSKAFTRNSNLKAHYMSVHNFSQEEIKRMKIRPKPNPRLLDSDGGSPCPVPEFPNPVKITSCVDARKQQRVIKCTSVSKTEGNVKILHCITPSVVRQSVFVPQGKSPALGTQTVTQMPVQPSVIVSGRSSVTPRMDQNTNGFSPKSSVFGQTHVSPLKEILPIAPFTQNPTAAVQTLNQSLDKKPKPTKPRVAKPKESPKKTKEKKAEVDDAFSPYRPYRCVHQGCVAAFTIQHNLILHYKAVHQSALPKFEVNSQDEQNEEEVEDKDRNEEGEDKLDADITEVDEFRCQVKDCSCIFQSVPDLLQHYLQLHKLTLEKAGAMMCSINLGRFQCDQPDCSETFTAFWKYISHVDKEHKETNLSKVVPVEGMFRCPVEGCECAYSTRSNLLRHTMKKHQDRYKRLLINPREGGSGVKLGRPRKYEIDVVEKENRETNKKPIKKVALKKVGLKKEALKKVALKKRKAKKNNWTKYGKPILKTQEEASAMCTKRLQLQYACMIKGCETVTSSERNIMKHYLQHGLPKQYLEEQRSNFIYCKKIPRSRYKRIASRSDDTDKSEESSIETTENDEVAEPSQSESEFSKPTSEKESTEDVDLSDAKPSTDTCSEISVVVKRRRGRPRKGQGVKKCFGPKRITRLRTARSSEVNYVDMNTDSMSSTTTMTQEDVSGQNTPLSSFKPMGFEVSFLQFLQQSNSSQKRKATVPLNGNAHKRLQTAFHLKTATVVCKRADAQLHSREVLKLVEFKNPQKLTTLGNVTFEVQKVFSGVLEILLKQLHELRPTVILEKKN</sequence>
<dbReference type="PRINTS" id="PR00237">
    <property type="entry name" value="GPCRRHODOPSN"/>
</dbReference>
<dbReference type="Proteomes" id="UP000281406">
    <property type="component" value="Unassembled WGS sequence"/>
</dbReference>
<keyword evidence="10 20" id="KW-1133">Transmembrane helix</keyword>
<keyword evidence="24" id="KW-1185">Reference proteome</keyword>
<evidence type="ECO:0000256" key="3">
    <source>
        <dbReference type="ARBA" id="ARBA00006991"/>
    </source>
</evidence>
<dbReference type="InterPro" id="IPR036236">
    <property type="entry name" value="Znf_C2H2_sf"/>
</dbReference>
<feature type="compositionally biased region" description="Polar residues" evidence="19">
    <location>
        <begin position="1026"/>
        <end position="1041"/>
    </location>
</feature>
<evidence type="ECO:0000256" key="9">
    <source>
        <dbReference type="ARBA" id="ARBA00022833"/>
    </source>
</evidence>
<feature type="compositionally biased region" description="Polar residues" evidence="19">
    <location>
        <begin position="2841"/>
        <end position="2851"/>
    </location>
</feature>
<protein>
    <submittedName>
        <fullName evidence="23">Zinc finger protein 292</fullName>
    </submittedName>
</protein>
<feature type="region of interest" description="Disordered" evidence="19">
    <location>
        <begin position="1210"/>
        <end position="1236"/>
    </location>
</feature>
<dbReference type="SUPFAM" id="SSF57667">
    <property type="entry name" value="beta-beta-alpha zinc fingers"/>
    <property type="match status" value="3"/>
</dbReference>
<dbReference type="SMART" id="SM01381">
    <property type="entry name" value="7TM_GPCR_Srsx"/>
    <property type="match status" value="1"/>
</dbReference>
<feature type="transmembrane region" description="Helical" evidence="20">
    <location>
        <begin position="193"/>
        <end position="215"/>
    </location>
</feature>
<feature type="transmembrane region" description="Helical" evidence="20">
    <location>
        <begin position="73"/>
        <end position="99"/>
    </location>
</feature>
<feature type="domain" description="C2H2-type" evidence="21">
    <location>
        <begin position="1125"/>
        <end position="1154"/>
    </location>
</feature>
<dbReference type="InterPro" id="IPR057986">
    <property type="entry name" value="TPR_Rlf/292/654"/>
</dbReference>
<dbReference type="InterPro" id="IPR013087">
    <property type="entry name" value="Znf_C2H2_type"/>
</dbReference>
<feature type="domain" description="C2H2-type" evidence="21">
    <location>
        <begin position="1182"/>
        <end position="1211"/>
    </location>
</feature>
<dbReference type="GO" id="GO:0003677">
    <property type="term" value="F:DNA binding"/>
    <property type="evidence" value="ECO:0007669"/>
    <property type="project" value="UniProtKB-KW"/>
</dbReference>
<feature type="domain" description="C2H2-type" evidence="21">
    <location>
        <begin position="2639"/>
        <end position="2669"/>
    </location>
</feature>
<evidence type="ECO:0000256" key="8">
    <source>
        <dbReference type="ARBA" id="ARBA00022771"/>
    </source>
</evidence>
<keyword evidence="18" id="KW-0175">Coiled coil</keyword>
<keyword evidence="17" id="KW-0807">Transducer</keyword>
<dbReference type="GO" id="GO:0000981">
    <property type="term" value="F:DNA-binding transcription factor activity, RNA polymerase II-specific"/>
    <property type="evidence" value="ECO:0007669"/>
    <property type="project" value="TreeGrafter"/>
</dbReference>
<feature type="transmembrane region" description="Helical" evidence="20">
    <location>
        <begin position="37"/>
        <end position="61"/>
    </location>
</feature>
<proteinExistence type="inferred from homology"/>
<reference evidence="23 24" key="1">
    <citation type="submission" date="2018-10" db="EMBL/GenBank/DDBJ databases">
        <title>Genome assembly for a Yunnan-Guizhou Plateau 3E fish, Anabarilius grahami (Regan), and its evolutionary and genetic applications.</title>
        <authorList>
            <person name="Jiang W."/>
        </authorList>
    </citation>
    <scope>NUCLEOTIDE SEQUENCE [LARGE SCALE GENOMIC DNA]</scope>
    <source>
        <strain evidence="23">AG-KIZ</strain>
        <tissue evidence="23">Muscle</tissue>
    </source>
</reference>
<keyword evidence="12" id="KW-0238">DNA-binding</keyword>
<dbReference type="Gene3D" id="1.20.1070.10">
    <property type="entry name" value="Rhodopsin 7-helix transmembrane proteins"/>
    <property type="match status" value="1"/>
</dbReference>
<feature type="domain" description="C2H2-type" evidence="21">
    <location>
        <begin position="1097"/>
        <end position="1124"/>
    </location>
</feature>
<dbReference type="Pfam" id="PF25420">
    <property type="entry name" value="zf-C2H2_ZN292"/>
    <property type="match status" value="1"/>
</dbReference>
<dbReference type="EMBL" id="RJVU01049825">
    <property type="protein sequence ID" value="ROL42376.1"/>
    <property type="molecule type" value="Genomic_DNA"/>
</dbReference>
<keyword evidence="5 17" id="KW-0812">Transmembrane</keyword>
<dbReference type="InterPro" id="IPR000276">
    <property type="entry name" value="GPCR_Rhodpsn"/>
</dbReference>
<evidence type="ECO:0000313" key="23">
    <source>
        <dbReference type="EMBL" id="ROL42376.1"/>
    </source>
</evidence>
<name>A0A3N0Y830_ANAGA</name>
<comment type="subcellular location">
    <subcellularLocation>
        <location evidence="2">Membrane</location>
    </subcellularLocation>
    <subcellularLocation>
        <location evidence="1">Nucleus</location>
    </subcellularLocation>
</comment>
<feature type="transmembrane region" description="Helical" evidence="20">
    <location>
        <begin position="153"/>
        <end position="173"/>
    </location>
</feature>
<dbReference type="Pfam" id="PF00096">
    <property type="entry name" value="zf-C2H2"/>
    <property type="match status" value="1"/>
</dbReference>
<accession>A0A3N0Y830</accession>
<evidence type="ECO:0000256" key="11">
    <source>
        <dbReference type="ARBA" id="ARBA00023015"/>
    </source>
</evidence>
<keyword evidence="6" id="KW-0479">Metal-binding</keyword>
<feature type="region of interest" description="Disordered" evidence="19">
    <location>
        <begin position="1763"/>
        <end position="1806"/>
    </location>
</feature>
<evidence type="ECO:0000256" key="14">
    <source>
        <dbReference type="ARBA" id="ARBA00023163"/>
    </source>
</evidence>
<feature type="compositionally biased region" description="Low complexity" evidence="19">
    <location>
        <begin position="1768"/>
        <end position="1790"/>
    </location>
</feature>
<keyword evidence="4" id="KW-0597">Phosphoprotein</keyword>
<evidence type="ECO:0000256" key="2">
    <source>
        <dbReference type="ARBA" id="ARBA00004370"/>
    </source>
</evidence>
<dbReference type="OrthoDB" id="427030at2759"/>
<feature type="transmembrane region" description="Helical" evidence="20">
    <location>
        <begin position="111"/>
        <end position="132"/>
    </location>
</feature>
<feature type="domain" description="C2H2-type" evidence="21">
    <location>
        <begin position="1463"/>
        <end position="1488"/>
    </location>
</feature>
<dbReference type="PROSITE" id="PS50262">
    <property type="entry name" value="G_PROTEIN_RECEP_F1_2"/>
    <property type="match status" value="1"/>
</dbReference>